<organism evidence="1 2">
    <name type="scientific">Sediminispirochaeta smaragdinae (strain DSM 11293 / JCM 15392 / SEBR 4228)</name>
    <name type="common">Spirochaeta smaragdinae</name>
    <dbReference type="NCBI Taxonomy" id="573413"/>
    <lineage>
        <taxon>Bacteria</taxon>
        <taxon>Pseudomonadati</taxon>
        <taxon>Spirochaetota</taxon>
        <taxon>Spirochaetia</taxon>
        <taxon>Spirochaetales</taxon>
        <taxon>Spirochaetaceae</taxon>
        <taxon>Sediminispirochaeta</taxon>
    </lineage>
</organism>
<accession>E1R691</accession>
<dbReference type="KEGG" id="ssm:Spirs_1729"/>
<dbReference type="HOGENOM" id="CLU_839138_0_0_12"/>
<dbReference type="Proteomes" id="UP000002318">
    <property type="component" value="Chromosome"/>
</dbReference>
<dbReference type="EMBL" id="CP002116">
    <property type="protein sequence ID" value="ADK80856.1"/>
    <property type="molecule type" value="Genomic_DNA"/>
</dbReference>
<dbReference type="AlphaFoldDB" id="E1R691"/>
<gene>
    <name evidence="1" type="ordered locus">Spirs_1729</name>
</gene>
<keyword evidence="2" id="KW-1185">Reference proteome</keyword>
<evidence type="ECO:0000313" key="1">
    <source>
        <dbReference type="EMBL" id="ADK80856.1"/>
    </source>
</evidence>
<dbReference type="OrthoDB" id="358240at2"/>
<reference evidence="1 2" key="1">
    <citation type="journal article" date="2010" name="Stand. Genomic Sci.">
        <title>Complete genome sequence of Spirochaeta smaragdinae type strain (SEBR 4228).</title>
        <authorList>
            <person name="Mavromatis K."/>
            <person name="Yasawong M."/>
            <person name="Chertkov O."/>
            <person name="Lapidus A."/>
            <person name="Lucas S."/>
            <person name="Nolan M."/>
            <person name="Del Rio T.G."/>
            <person name="Tice H."/>
            <person name="Cheng J.F."/>
            <person name="Pitluck S."/>
            <person name="Liolios K."/>
            <person name="Ivanova N."/>
            <person name="Tapia R."/>
            <person name="Han C."/>
            <person name="Bruce D."/>
            <person name="Goodwin L."/>
            <person name="Pati A."/>
            <person name="Chen A."/>
            <person name="Palaniappan K."/>
            <person name="Land M."/>
            <person name="Hauser L."/>
            <person name="Chang Y.J."/>
            <person name="Jeffries C.D."/>
            <person name="Detter J.C."/>
            <person name="Rohde M."/>
            <person name="Brambilla E."/>
            <person name="Spring S."/>
            <person name="Goker M."/>
            <person name="Sikorski J."/>
            <person name="Woyke T."/>
            <person name="Bristow J."/>
            <person name="Eisen J.A."/>
            <person name="Markowitz V."/>
            <person name="Hugenholtz P."/>
            <person name="Klenk H.P."/>
            <person name="Kyrpides N.C."/>
        </authorList>
    </citation>
    <scope>NUCLEOTIDE SEQUENCE [LARGE SCALE GENOMIC DNA]</scope>
    <source>
        <strain evidence="2">DSM 11293 / JCM 15392 / SEBR 4228</strain>
    </source>
</reference>
<evidence type="ECO:0000313" key="2">
    <source>
        <dbReference type="Proteomes" id="UP000002318"/>
    </source>
</evidence>
<name>E1R691_SEDSS</name>
<dbReference type="RefSeq" id="WP_013254320.1">
    <property type="nucleotide sequence ID" value="NC_014364.1"/>
</dbReference>
<protein>
    <submittedName>
        <fullName evidence="1">PEGA domain protein</fullName>
    </submittedName>
</protein>
<dbReference type="STRING" id="573413.Spirs_1729"/>
<sequence>MNTMTSRTAPIAVILVLSLLLISFDAYAETVRGELTITLAPGEEGHFRLFELVAIDPVKNPIAKSVEVLLTIPRPFLRYRDSFALSLYGGLSTAPTEGMQQLRGTLLYQGLLPPSGKLLFRLPLSDEIGKGGPGLILPDHKITIDSFPLILQIVPIMKGLPSELLSADIGISADLLLEDVGFLTLSIELPEGVEKPIEEDTQFLIDNKRYAEKELAEKLKLSSGLHTLRLNIHGFAEENRTFNITKGETTELTIAPELLESHYTISAPTGTVVFIDGKQLNQPIGEETAISPGEHVVLFRFGDYQLSRKFTVNGGKNYNIELFFDILIEDH</sequence>
<dbReference type="eggNOG" id="ENOG5034BGE">
    <property type="taxonomic scope" value="Bacteria"/>
</dbReference>
<proteinExistence type="predicted"/>